<dbReference type="EMBL" id="CAAALY010025460">
    <property type="protein sequence ID" value="VEL15683.1"/>
    <property type="molecule type" value="Genomic_DNA"/>
</dbReference>
<proteinExistence type="predicted"/>
<dbReference type="AlphaFoldDB" id="A0A3S4ZZA8"/>
<name>A0A3S4ZZA8_9PLAT</name>
<accession>A0A3S4ZZA8</accession>
<reference evidence="1" key="1">
    <citation type="submission" date="2018-11" db="EMBL/GenBank/DDBJ databases">
        <authorList>
            <consortium name="Pathogen Informatics"/>
        </authorList>
    </citation>
    <scope>NUCLEOTIDE SEQUENCE</scope>
</reference>
<organism evidence="1 2">
    <name type="scientific">Protopolystoma xenopodis</name>
    <dbReference type="NCBI Taxonomy" id="117903"/>
    <lineage>
        <taxon>Eukaryota</taxon>
        <taxon>Metazoa</taxon>
        <taxon>Spiralia</taxon>
        <taxon>Lophotrochozoa</taxon>
        <taxon>Platyhelminthes</taxon>
        <taxon>Monogenea</taxon>
        <taxon>Polyopisthocotylea</taxon>
        <taxon>Polystomatidea</taxon>
        <taxon>Polystomatidae</taxon>
        <taxon>Protopolystoma</taxon>
    </lineage>
</organism>
<evidence type="ECO:0000313" key="2">
    <source>
        <dbReference type="Proteomes" id="UP000784294"/>
    </source>
</evidence>
<dbReference type="Proteomes" id="UP000784294">
    <property type="component" value="Unassembled WGS sequence"/>
</dbReference>
<protein>
    <submittedName>
        <fullName evidence="1">Uncharacterized protein</fullName>
    </submittedName>
</protein>
<gene>
    <name evidence="1" type="ORF">PXEA_LOCUS9123</name>
</gene>
<comment type="caution">
    <text evidence="1">The sequence shown here is derived from an EMBL/GenBank/DDBJ whole genome shotgun (WGS) entry which is preliminary data.</text>
</comment>
<sequence length="84" mass="9281">MGDKSRNLTSIDSERTREDMLCTLGKHPFRSLDLEPTPLTFGPVSNTALLTVWLKQLSATQASNRRRIKADECTGAADEALECT</sequence>
<evidence type="ECO:0000313" key="1">
    <source>
        <dbReference type="EMBL" id="VEL15683.1"/>
    </source>
</evidence>
<keyword evidence="2" id="KW-1185">Reference proteome</keyword>